<evidence type="ECO:0000313" key="2">
    <source>
        <dbReference type="Proteomes" id="UP000230167"/>
    </source>
</evidence>
<dbReference type="InterPro" id="IPR039418">
    <property type="entry name" value="LexA-like"/>
</dbReference>
<proteinExistence type="predicted"/>
<reference evidence="1 2" key="1">
    <citation type="journal article" date="2017" name="Front. Microbiol.">
        <title>Double-Face Meets the Bacterial World: The Opportunistic Pathogen Stenotrophomonas maltophilia.</title>
        <authorList>
            <person name="Lira F."/>
            <person name="Berg G."/>
            <person name="Martinez J.L."/>
        </authorList>
    </citation>
    <scope>NUCLEOTIDE SEQUENCE [LARGE SCALE GENOMIC DNA]</scope>
    <source>
        <strain evidence="1 2">EA1</strain>
    </source>
</reference>
<name>A0A2J0UCK8_STEMA</name>
<accession>A0A2J0UCK8</accession>
<dbReference type="SUPFAM" id="SSF51306">
    <property type="entry name" value="LexA/Signal peptidase"/>
    <property type="match status" value="1"/>
</dbReference>
<dbReference type="AlphaFoldDB" id="A0A2J0UCK8"/>
<dbReference type="CDD" id="cd06529">
    <property type="entry name" value="S24_LexA-like"/>
    <property type="match status" value="1"/>
</dbReference>
<dbReference type="InterPro" id="IPR036286">
    <property type="entry name" value="LexA/Signal_pep-like_sf"/>
</dbReference>
<dbReference type="Proteomes" id="UP000230167">
    <property type="component" value="Unassembled WGS sequence"/>
</dbReference>
<organism evidence="1 2">
    <name type="scientific">Stenotrophomonas maltophilia</name>
    <name type="common">Pseudomonas maltophilia</name>
    <name type="synonym">Xanthomonas maltophilia</name>
    <dbReference type="NCBI Taxonomy" id="40324"/>
    <lineage>
        <taxon>Bacteria</taxon>
        <taxon>Pseudomonadati</taxon>
        <taxon>Pseudomonadota</taxon>
        <taxon>Gammaproteobacteria</taxon>
        <taxon>Lysobacterales</taxon>
        <taxon>Lysobacteraceae</taxon>
        <taxon>Stenotrophomonas</taxon>
        <taxon>Stenotrophomonas maltophilia group</taxon>
    </lineage>
</organism>
<evidence type="ECO:0008006" key="3">
    <source>
        <dbReference type="Google" id="ProtNLM"/>
    </source>
</evidence>
<dbReference type="EMBL" id="NEQV01000002">
    <property type="protein sequence ID" value="PJL31181.1"/>
    <property type="molecule type" value="Genomic_DNA"/>
</dbReference>
<evidence type="ECO:0000313" key="1">
    <source>
        <dbReference type="EMBL" id="PJL31181.1"/>
    </source>
</evidence>
<comment type="caution">
    <text evidence="1">The sequence shown here is derived from an EMBL/GenBank/DDBJ whole genome shotgun (WGS) entry which is preliminary data.</text>
</comment>
<protein>
    <recommendedName>
        <fullName evidence="3">Peptidase S24/S26A/S26B/S26C domain-containing protein</fullName>
    </recommendedName>
</protein>
<gene>
    <name evidence="1" type="ORF">B9Y64_06215</name>
</gene>
<sequence length="110" mass="11595">MEAVSLGDCSAGERTGASVAYVSVKDDLNAPALEAGDVLLVDLGVTRWGYDGVYVVDINGEPVVRFVQDRGGGRLYVYCLSLMDQGQSLPCEAVSILAAAKAVTKTRRIA</sequence>